<evidence type="ECO:0000313" key="1">
    <source>
        <dbReference type="EMBL" id="WAT91608.1"/>
    </source>
</evidence>
<sequence>MIEVKCLKFTYSAKLPKSSVSSYSFDGKFLDLVVNDHTVSPYLKLTSTSNDVSVYYSSDMIHGYIADLFNIVDCNVKEADNYIYINAIFTIEFGLDDQITLDVNEFVYYQEEGNYSYEVIGSFTNSDCPSLAESIEIDAIIELTSKLSIAEMTM</sequence>
<dbReference type="Proteomes" id="UP001156560">
    <property type="component" value="Chromosome 1"/>
</dbReference>
<dbReference type="EMBL" id="CP114194">
    <property type="protein sequence ID" value="WAT91608.1"/>
    <property type="molecule type" value="Genomic_DNA"/>
</dbReference>
<accession>A0AA47JJ11</accession>
<reference evidence="1" key="1">
    <citation type="submission" date="2022-12" db="EMBL/GenBank/DDBJ databases">
        <title>Vibrio parahaemolyticus become highly virulent by producing novel Tc toxins.</title>
        <authorList>
            <person name="Yang F."/>
            <person name="You Y."/>
            <person name="Lai Q."/>
            <person name="Xu L."/>
            <person name="Li F."/>
        </authorList>
    </citation>
    <scope>NUCLEOTIDE SEQUENCE</scope>
    <source>
        <strain evidence="1">Vp-HL-202005</strain>
    </source>
</reference>
<evidence type="ECO:0000313" key="2">
    <source>
        <dbReference type="Proteomes" id="UP001156560"/>
    </source>
</evidence>
<name>A0AA47JJ11_VIBPH</name>
<dbReference type="AlphaFoldDB" id="A0AA47JJ11"/>
<organism evidence="1 2">
    <name type="scientific">Vibrio parahaemolyticus</name>
    <dbReference type="NCBI Taxonomy" id="670"/>
    <lineage>
        <taxon>Bacteria</taxon>
        <taxon>Pseudomonadati</taxon>
        <taxon>Pseudomonadota</taxon>
        <taxon>Gammaproteobacteria</taxon>
        <taxon>Vibrionales</taxon>
        <taxon>Vibrionaceae</taxon>
        <taxon>Vibrio</taxon>
    </lineage>
</organism>
<dbReference type="RefSeq" id="WP_031816315.1">
    <property type="nucleotide sequence ID" value="NZ_CP040101.1"/>
</dbReference>
<protein>
    <submittedName>
        <fullName evidence="1">Uncharacterized protein</fullName>
    </submittedName>
</protein>
<gene>
    <name evidence="1" type="ORF">O1Q84_07225</name>
</gene>
<proteinExistence type="predicted"/>